<feature type="chain" id="PRO_5012767881" evidence="1">
    <location>
        <begin position="21"/>
        <end position="145"/>
    </location>
</feature>
<organism evidence="2 3">
    <name type="scientific">Pseudomonas nitroreducens</name>
    <dbReference type="NCBI Taxonomy" id="46680"/>
    <lineage>
        <taxon>Bacteria</taxon>
        <taxon>Pseudomonadati</taxon>
        <taxon>Pseudomonadota</taxon>
        <taxon>Gammaproteobacteria</taxon>
        <taxon>Pseudomonadales</taxon>
        <taxon>Pseudomonadaceae</taxon>
        <taxon>Pseudomonas</taxon>
    </lineage>
</organism>
<proteinExistence type="predicted"/>
<feature type="signal peptide" evidence="1">
    <location>
        <begin position="1"/>
        <end position="20"/>
    </location>
</feature>
<dbReference type="RefSeq" id="WP_088418078.1">
    <property type="nucleotide sequence ID" value="NZ_NJBA01000004.1"/>
</dbReference>
<evidence type="ECO:0000313" key="2">
    <source>
        <dbReference type="EMBL" id="OWP50728.1"/>
    </source>
</evidence>
<evidence type="ECO:0000313" key="3">
    <source>
        <dbReference type="Proteomes" id="UP000198145"/>
    </source>
</evidence>
<keyword evidence="1" id="KW-0732">Signal</keyword>
<dbReference type="Proteomes" id="UP000198145">
    <property type="component" value="Unassembled WGS sequence"/>
</dbReference>
<dbReference type="AlphaFoldDB" id="A0A2D0AF45"/>
<protein>
    <submittedName>
        <fullName evidence="2">Uncharacterized protein</fullName>
    </submittedName>
</protein>
<sequence>MPFARLALPFLLLTSLAVHADDGTDEAKFLKESADYFDQVTKSNLPRQVDKVTTLNSVQLDPAKKMLYYRYAISNLRLDAMDLGARAKFENGLKKQLEGTTCQQPDLLQRFREHHLSVTHEYAGSDAKPLASITIDPQTLSCAKS</sequence>
<gene>
    <name evidence="2" type="ORF">CEG18_14445</name>
</gene>
<dbReference type="STRING" id="46680.GCA_000807755_05554"/>
<name>A0A2D0AF45_PSENT</name>
<accession>A0A2D0AF45</accession>
<dbReference type="EMBL" id="NJBA01000004">
    <property type="protein sequence ID" value="OWP50728.1"/>
    <property type="molecule type" value="Genomic_DNA"/>
</dbReference>
<reference evidence="2 3" key="1">
    <citation type="submission" date="2017-06" db="EMBL/GenBank/DDBJ databases">
        <title>Draft genome of Pseudomonas nitroreducens DF05.</title>
        <authorList>
            <person name="Iyer R."/>
        </authorList>
    </citation>
    <scope>NUCLEOTIDE SEQUENCE [LARGE SCALE GENOMIC DNA]</scope>
    <source>
        <strain evidence="2 3">DF05</strain>
    </source>
</reference>
<evidence type="ECO:0000256" key="1">
    <source>
        <dbReference type="SAM" id="SignalP"/>
    </source>
</evidence>
<comment type="caution">
    <text evidence="2">The sequence shown here is derived from an EMBL/GenBank/DDBJ whole genome shotgun (WGS) entry which is preliminary data.</text>
</comment>